<proteinExistence type="predicted"/>
<dbReference type="Pfam" id="PF00501">
    <property type="entry name" value="AMP-binding"/>
    <property type="match status" value="1"/>
</dbReference>
<protein>
    <submittedName>
        <fullName evidence="2">AMP-binding protein</fullName>
    </submittedName>
</protein>
<dbReference type="Gene3D" id="3.40.50.12780">
    <property type="entry name" value="N-terminal domain of ligase-like"/>
    <property type="match status" value="1"/>
</dbReference>
<reference evidence="3" key="1">
    <citation type="submission" date="2023-07" db="EMBL/GenBank/DDBJ databases">
        <title>30 novel species of actinomycetes from the DSMZ collection.</title>
        <authorList>
            <person name="Nouioui I."/>
        </authorList>
    </citation>
    <scope>NUCLEOTIDE SEQUENCE [LARGE SCALE GENOMIC DNA]</scope>
    <source>
        <strain evidence="3">DSM 44918</strain>
    </source>
</reference>
<comment type="caution">
    <text evidence="2">The sequence shown here is derived from an EMBL/GenBank/DDBJ whole genome shotgun (WGS) entry which is preliminary data.</text>
</comment>
<dbReference type="Proteomes" id="UP001183420">
    <property type="component" value="Unassembled WGS sequence"/>
</dbReference>
<feature type="domain" description="AMP-dependent synthetase/ligase" evidence="1">
    <location>
        <begin position="92"/>
        <end position="253"/>
    </location>
</feature>
<dbReference type="InterPro" id="IPR042099">
    <property type="entry name" value="ANL_N_sf"/>
</dbReference>
<sequence length="437" mass="48256">MLITTADRLELMLDARAEATRFRTENPPSAFHEHKLEKVWERASTAPAYAPLPPFSMETFRDHPITRKEDLKARPLDYCIVEPAEADKYYETTGTTGRPTPTPRLAEDAIRNAVSVAEAWRPLLGERDRVLVLLPSDVVPVGDLVVHVCEYLGAVHTRAYPFATGICDWDRLTQIWETLRPTVLYVAPGVAQQLTRLLKRRDQLAAHRASVEKIMLLGEVNTAPFRARLGAWWQAEVYDASYGSTETGTLATSCHAGRQHLLLAANHFELATADGVWPLRAGERGRLVVTPLNLHARPLLRLDTGDEVTLADDCRCGTAAPSVTVHGRSSDALVLAGAKVTVREVEEIVYGETAATGYLMEVDPEGRPLRLLLERDSDWDRGAEGELADAVQAASRSSLRVTWGDVRFVNALPVNTKSGASQKSWKRTNLRVVEAGS</sequence>
<dbReference type="PANTHER" id="PTHR43845">
    <property type="entry name" value="BLR5969 PROTEIN"/>
    <property type="match status" value="1"/>
</dbReference>
<gene>
    <name evidence="2" type="ORF">RNC47_03235</name>
</gene>
<dbReference type="InterPro" id="IPR000873">
    <property type="entry name" value="AMP-dep_synth/lig_dom"/>
</dbReference>
<accession>A0ABU2LID4</accession>
<dbReference type="RefSeq" id="WP_311595301.1">
    <property type="nucleotide sequence ID" value="NZ_JAVREM010000002.1"/>
</dbReference>
<evidence type="ECO:0000259" key="1">
    <source>
        <dbReference type="Pfam" id="PF00501"/>
    </source>
</evidence>
<keyword evidence="3" id="KW-1185">Reference proteome</keyword>
<dbReference type="SUPFAM" id="SSF56801">
    <property type="entry name" value="Acetyl-CoA synthetase-like"/>
    <property type="match status" value="1"/>
</dbReference>
<dbReference type="PANTHER" id="PTHR43845:SF1">
    <property type="entry name" value="BLR5969 PROTEIN"/>
    <property type="match status" value="1"/>
</dbReference>
<organism evidence="2 3">
    <name type="scientific">Streptomyces millisiae</name>
    <dbReference type="NCBI Taxonomy" id="3075542"/>
    <lineage>
        <taxon>Bacteria</taxon>
        <taxon>Bacillati</taxon>
        <taxon>Actinomycetota</taxon>
        <taxon>Actinomycetes</taxon>
        <taxon>Kitasatosporales</taxon>
        <taxon>Streptomycetaceae</taxon>
        <taxon>Streptomyces</taxon>
    </lineage>
</organism>
<evidence type="ECO:0000313" key="3">
    <source>
        <dbReference type="Proteomes" id="UP001183420"/>
    </source>
</evidence>
<name>A0ABU2LID4_9ACTN</name>
<dbReference type="EMBL" id="JAVREM010000002">
    <property type="protein sequence ID" value="MDT0317351.1"/>
    <property type="molecule type" value="Genomic_DNA"/>
</dbReference>
<evidence type="ECO:0000313" key="2">
    <source>
        <dbReference type="EMBL" id="MDT0317351.1"/>
    </source>
</evidence>